<keyword evidence="7" id="KW-0460">Magnesium</keyword>
<evidence type="ECO:0000256" key="8">
    <source>
        <dbReference type="ARBA" id="ARBA00023029"/>
    </source>
</evidence>
<feature type="region of interest" description="Disordered" evidence="13">
    <location>
        <begin position="390"/>
        <end position="411"/>
    </location>
</feature>
<dbReference type="Gene3D" id="3.40.50.140">
    <property type="match status" value="1"/>
</dbReference>
<dbReference type="InterPro" id="IPR013825">
    <property type="entry name" value="Topo_IA_cen_sub2"/>
</dbReference>
<feature type="compositionally biased region" description="Basic residues" evidence="13">
    <location>
        <begin position="927"/>
        <end position="936"/>
    </location>
</feature>
<keyword evidence="4" id="KW-0479">Metal-binding</keyword>
<dbReference type="GO" id="GO:0006265">
    <property type="term" value="P:DNA topological change"/>
    <property type="evidence" value="ECO:0007669"/>
    <property type="project" value="InterPro"/>
</dbReference>
<dbReference type="Gene3D" id="2.70.20.10">
    <property type="entry name" value="Topoisomerase I, domain 3"/>
    <property type="match status" value="1"/>
</dbReference>
<reference evidence="17" key="2">
    <citation type="submission" date="2018-04" db="EMBL/GenBank/DDBJ databases">
        <title>OnivRS2 (Oryza nivara Reference Sequence Version 2).</title>
        <authorList>
            <person name="Zhang J."/>
            <person name="Kudrna D."/>
            <person name="Lee S."/>
            <person name="Talag J."/>
            <person name="Rajasekar S."/>
            <person name="Welchert J."/>
            <person name="Hsing Y.-I."/>
            <person name="Wing R.A."/>
        </authorList>
    </citation>
    <scope>NUCLEOTIDE SEQUENCE [LARGE SCALE GENOMIC DNA]</scope>
    <source>
        <strain evidence="17">SL10</strain>
    </source>
</reference>
<dbReference type="CDD" id="cd03362">
    <property type="entry name" value="TOPRIM_TopoIA_TopoIII"/>
    <property type="match status" value="1"/>
</dbReference>
<dbReference type="Proteomes" id="UP000006591">
    <property type="component" value="Chromosome 3"/>
</dbReference>
<dbReference type="AlphaFoldDB" id="A0A0E0GH83"/>
<feature type="domain" description="Topo IA-type catalytic" evidence="16">
    <location>
        <begin position="176"/>
        <end position="607"/>
    </location>
</feature>
<keyword evidence="8 12" id="KW-0799">Topoisomerase</keyword>
<dbReference type="Pfam" id="PF01751">
    <property type="entry name" value="Toprim"/>
    <property type="match status" value="1"/>
</dbReference>
<dbReference type="Pfam" id="PF01131">
    <property type="entry name" value="Topoisom_bac"/>
    <property type="match status" value="1"/>
</dbReference>
<dbReference type="SMART" id="SM00343">
    <property type="entry name" value="ZnF_C2HC"/>
    <property type="match status" value="2"/>
</dbReference>
<dbReference type="FunFam" id="3.40.50.140:FF:000003">
    <property type="entry name" value="DNA topoisomerase"/>
    <property type="match status" value="1"/>
</dbReference>
<evidence type="ECO:0000256" key="6">
    <source>
        <dbReference type="ARBA" id="ARBA00022833"/>
    </source>
</evidence>
<comment type="catalytic activity">
    <reaction evidence="1 12">
        <text>ATP-independent breakage of single-stranded DNA, followed by passage and rejoining.</text>
        <dbReference type="EC" id="5.6.2.1"/>
    </reaction>
</comment>
<evidence type="ECO:0000256" key="1">
    <source>
        <dbReference type="ARBA" id="ARBA00000213"/>
    </source>
</evidence>
<dbReference type="InterPro" id="IPR001878">
    <property type="entry name" value="Znf_CCHC"/>
</dbReference>
<feature type="domain" description="GRF-type" evidence="15">
    <location>
        <begin position="809"/>
        <end position="848"/>
    </location>
</feature>
<dbReference type="eggNOG" id="KOG1956">
    <property type="taxonomic scope" value="Eukaryota"/>
</dbReference>
<dbReference type="Pfam" id="PF06839">
    <property type="entry name" value="Zn_ribbon_GRF"/>
    <property type="match status" value="1"/>
</dbReference>
<dbReference type="InterPro" id="IPR013826">
    <property type="entry name" value="Topo_IA_cen_sub3"/>
</dbReference>
<reference evidence="17" key="1">
    <citation type="submission" date="2015-04" db="UniProtKB">
        <authorList>
            <consortium name="EnsemblPlants"/>
        </authorList>
    </citation>
    <scope>IDENTIFICATION</scope>
    <source>
        <strain evidence="17">SL10</strain>
    </source>
</reference>
<dbReference type="Gene3D" id="1.10.290.10">
    <property type="entry name" value="Topoisomerase I, domain 4"/>
    <property type="match status" value="1"/>
</dbReference>
<dbReference type="InterPro" id="IPR010666">
    <property type="entry name" value="Znf_GRF"/>
</dbReference>
<dbReference type="GO" id="GO:0005634">
    <property type="term" value="C:nucleus"/>
    <property type="evidence" value="ECO:0007669"/>
    <property type="project" value="TreeGrafter"/>
</dbReference>
<evidence type="ECO:0000313" key="17">
    <source>
        <dbReference type="EnsemblPlants" id="ONIVA03G04610.1"/>
    </source>
</evidence>
<dbReference type="GO" id="GO:0006281">
    <property type="term" value="P:DNA repair"/>
    <property type="evidence" value="ECO:0007669"/>
    <property type="project" value="TreeGrafter"/>
</dbReference>
<evidence type="ECO:0000259" key="15">
    <source>
        <dbReference type="PROSITE" id="PS51999"/>
    </source>
</evidence>
<evidence type="ECO:0000256" key="7">
    <source>
        <dbReference type="ARBA" id="ARBA00022842"/>
    </source>
</evidence>
<dbReference type="PROSITE" id="PS50880">
    <property type="entry name" value="TOPRIM"/>
    <property type="match status" value="1"/>
</dbReference>
<evidence type="ECO:0000256" key="12">
    <source>
        <dbReference type="RuleBase" id="RU362092"/>
    </source>
</evidence>
<dbReference type="SUPFAM" id="SSF56712">
    <property type="entry name" value="Prokaryotic type I DNA topoisomerase"/>
    <property type="match status" value="1"/>
</dbReference>
<dbReference type="PROSITE" id="PS51999">
    <property type="entry name" value="ZF_GRF"/>
    <property type="match status" value="1"/>
</dbReference>
<sequence length="1000" mass="111281">MHHGGGGGGAIRVLNVAEKPSVAKSVAEILSRPSGGMRSREGRSRYNRVFEFDYSIGGRACHMLVTSVTGHLMELEFDDRFRRWHSCDPADLFHAPVRKSVPQDKQDIKRTLEEEARKCQWLLLWLDCDREGENIAYEVIDICAGANSRLNIWRARFSALIDREIHEAVQHLDRPNKLFADAVDARQEIDLRIGASFTRFQTMLLKDAFVLDDTGDDRNIILSYGPCQFPTLGFIVERFWEIQAHEPEEFWTINCSHTSDEGTASFGWIRGHLFDYSSAVVIYEMCVEEPMATVQNVRNQEKLKYPPYPLSTIELQKRASRYFRMSSEHTMKVAEELYQAGFISYPRTETDNFSPNTDLHSIVHEQVAHPNWGTYAQRLLDPEARLWRNPSNGGHDDKAHPPIHPTKFSAGETNWTDNHKKLYELVVRHFLACCSQPAVGAETTVEIDIAGEQFNASGRVVLAKNYLDVYRFDSWGGTLLPTYIIGQQFVPTTLTLDSGMTRPPPLLAEADLLGCMDKAGIGTDATMHDHIKKLLDRCYATKDANTRFSPTNLGEALVMGYDEMGYELWKPYLRSMMEADMKSVSIGTKSKSEVLENCLQQMKACFLDARANKVKLFDAMGTFFARSSRPVNETQNSIETVRPCAACNESEMFLKQRPTGEFMVGCRGFPQCRNVVWLPRSLSGAAVTDQVCPTCAPGPVYKIQFKFRRRDIPPNFDVDHLGCIGGCDDILKELMELSRFGSHSQTATPARNQSQTASGVRQGSSRQDLHTSFHPAVQFTNGQTPVVNPQGFRSTHTQSSGNASGQVQCTSCREPCVLRTANTEANRGRKFYKCQNLACGFFAWEDDVENSAPRGRGVRGRGGRSSTRQSSASAGRRGGTQGRGRRGRGRNADGMMFVAATGEPVHGSCFICGDPTHFANNSAPRGRGGRGRRGRSSSRQSSESASAGRRGGTQGRGRRGRGRNADGMMFVAATGEPVYGSCFICGDPTHFANVCPNLGR</sequence>
<keyword evidence="18" id="KW-1185">Reference proteome</keyword>
<dbReference type="EnsemblPlants" id="ONIVA03G04610.1">
    <property type="protein sequence ID" value="ONIVA03G04610.1"/>
    <property type="gene ID" value="ONIVA03G04610"/>
</dbReference>
<dbReference type="Gene3D" id="1.10.460.10">
    <property type="entry name" value="Topoisomerase I, domain 2"/>
    <property type="match status" value="1"/>
</dbReference>
<keyword evidence="10 12" id="KW-0413">Isomerase</keyword>
<dbReference type="EC" id="5.6.2.1" evidence="12"/>
<evidence type="ECO:0000259" key="14">
    <source>
        <dbReference type="PROSITE" id="PS50880"/>
    </source>
</evidence>
<dbReference type="InterPro" id="IPR013497">
    <property type="entry name" value="Topo_IA_cen"/>
</dbReference>
<keyword evidence="6" id="KW-0862">Zinc</keyword>
<feature type="compositionally biased region" description="Polar residues" evidence="13">
    <location>
        <begin position="742"/>
        <end position="766"/>
    </location>
</feature>
<dbReference type="SMART" id="SM00493">
    <property type="entry name" value="TOPRIM"/>
    <property type="match status" value="1"/>
</dbReference>
<dbReference type="GO" id="GO:0008270">
    <property type="term" value="F:zinc ion binding"/>
    <property type="evidence" value="ECO:0007669"/>
    <property type="project" value="UniProtKB-KW"/>
</dbReference>
<dbReference type="InterPro" id="IPR034144">
    <property type="entry name" value="TOPRIM_TopoIII"/>
</dbReference>
<keyword evidence="5 11" id="KW-0863">Zinc-finger</keyword>
<dbReference type="Gramene" id="ONIVA03G04610.1">
    <property type="protein sequence ID" value="ONIVA03G04610.1"/>
    <property type="gene ID" value="ONIVA03G04610"/>
</dbReference>
<dbReference type="STRING" id="4536.A0A0E0GH83"/>
<dbReference type="PRINTS" id="PR00417">
    <property type="entry name" value="PRTPISMRASEI"/>
</dbReference>
<dbReference type="CDD" id="cd00186">
    <property type="entry name" value="TOP1Ac"/>
    <property type="match status" value="1"/>
</dbReference>
<feature type="domain" description="Toprim" evidence="14">
    <location>
        <begin position="12"/>
        <end position="158"/>
    </location>
</feature>
<organism evidence="17">
    <name type="scientific">Oryza nivara</name>
    <name type="common">Indian wild rice</name>
    <name type="synonym">Oryza sativa f. spontanea</name>
    <dbReference type="NCBI Taxonomy" id="4536"/>
    <lineage>
        <taxon>Eukaryota</taxon>
        <taxon>Viridiplantae</taxon>
        <taxon>Streptophyta</taxon>
        <taxon>Embryophyta</taxon>
        <taxon>Tracheophyta</taxon>
        <taxon>Spermatophyta</taxon>
        <taxon>Magnoliopsida</taxon>
        <taxon>Liliopsida</taxon>
        <taxon>Poales</taxon>
        <taxon>Poaceae</taxon>
        <taxon>BOP clade</taxon>
        <taxon>Oryzoideae</taxon>
        <taxon>Oryzeae</taxon>
        <taxon>Oryzinae</taxon>
        <taxon>Oryza</taxon>
    </lineage>
</organism>
<comment type="similarity">
    <text evidence="3 12">Belongs to the type IA topoisomerase family.</text>
</comment>
<dbReference type="GO" id="GO:0003917">
    <property type="term" value="F:DNA topoisomerase type I (single strand cut, ATP-independent) activity"/>
    <property type="evidence" value="ECO:0007669"/>
    <property type="project" value="UniProtKB-EC"/>
</dbReference>
<dbReference type="GO" id="GO:0003677">
    <property type="term" value="F:DNA binding"/>
    <property type="evidence" value="ECO:0007669"/>
    <property type="project" value="UniProtKB-KW"/>
</dbReference>
<name>A0A0E0GH83_ORYNI</name>
<evidence type="ECO:0000313" key="18">
    <source>
        <dbReference type="Proteomes" id="UP000006591"/>
    </source>
</evidence>
<dbReference type="Gene3D" id="4.10.60.10">
    <property type="entry name" value="Zinc finger, CCHC-type"/>
    <property type="match status" value="1"/>
</dbReference>
<dbReference type="InterPro" id="IPR003601">
    <property type="entry name" value="Topo_IA_2"/>
</dbReference>
<feature type="region of interest" description="Disordered" evidence="13">
    <location>
        <begin position="742"/>
        <end position="807"/>
    </location>
</feature>
<dbReference type="PANTHER" id="PTHR11390">
    <property type="entry name" value="PROKARYOTIC DNA TOPOISOMERASE"/>
    <property type="match status" value="1"/>
</dbReference>
<feature type="region of interest" description="Disordered" evidence="13">
    <location>
        <begin position="850"/>
        <end position="891"/>
    </location>
</feature>
<dbReference type="InterPro" id="IPR013824">
    <property type="entry name" value="Topo_IA_cen_sub1"/>
</dbReference>
<evidence type="ECO:0000256" key="2">
    <source>
        <dbReference type="ARBA" id="ARBA00001946"/>
    </source>
</evidence>
<dbReference type="GO" id="GO:0031422">
    <property type="term" value="C:RecQ family helicase-topoisomerase III complex"/>
    <property type="evidence" value="ECO:0007669"/>
    <property type="project" value="TreeGrafter"/>
</dbReference>
<evidence type="ECO:0000256" key="11">
    <source>
        <dbReference type="PROSITE-ProRule" id="PRU01343"/>
    </source>
</evidence>
<dbReference type="OMA" id="MELAMGD"/>
<comment type="cofactor">
    <cofactor evidence="2">
        <name>Mg(2+)</name>
        <dbReference type="ChEBI" id="CHEBI:18420"/>
    </cofactor>
</comment>
<dbReference type="PROSITE" id="PS52039">
    <property type="entry name" value="TOPO_IA_2"/>
    <property type="match status" value="1"/>
</dbReference>
<feature type="compositionally biased region" description="Low complexity" evidence="13">
    <location>
        <begin position="937"/>
        <end position="948"/>
    </location>
</feature>
<accession>A0A0E0GH83</accession>
<dbReference type="FunFam" id="1.10.290.10:FF:000003">
    <property type="entry name" value="DNA topoisomerase"/>
    <property type="match status" value="1"/>
</dbReference>
<proteinExistence type="inferred from homology"/>
<evidence type="ECO:0000256" key="5">
    <source>
        <dbReference type="ARBA" id="ARBA00022771"/>
    </source>
</evidence>
<dbReference type="HOGENOM" id="CLU_002929_1_2_1"/>
<dbReference type="PANTHER" id="PTHR11390:SF21">
    <property type="entry name" value="DNA TOPOISOMERASE 3-ALPHA"/>
    <property type="match status" value="1"/>
</dbReference>
<dbReference type="InterPro" id="IPR003602">
    <property type="entry name" value="Topo_IA_DNA-bd_dom"/>
</dbReference>
<evidence type="ECO:0000256" key="13">
    <source>
        <dbReference type="SAM" id="MobiDB-lite"/>
    </source>
</evidence>
<dbReference type="InterPro" id="IPR000380">
    <property type="entry name" value="Topo_IA"/>
</dbReference>
<keyword evidence="9 12" id="KW-0238">DNA-binding</keyword>
<dbReference type="FunFam" id="2.70.20.10:FF:000004">
    <property type="entry name" value="DNA topoisomerase"/>
    <property type="match status" value="1"/>
</dbReference>
<feature type="compositionally biased region" description="Polar residues" evidence="13">
    <location>
        <begin position="778"/>
        <end position="807"/>
    </location>
</feature>
<dbReference type="InterPro" id="IPR006171">
    <property type="entry name" value="TOPRIM_dom"/>
</dbReference>
<comment type="function">
    <text evidence="12">Introduces a single-strand break via transesterification at a target site in duplex DNA. Releases the supercoiling and torsional tension of DNA introduced during the DNA replication and transcription by transiently cleaving and rejoining one strand of the DNA duplex. The scissile phosphodiester is attacked by the catalytic tyrosine of the enzyme, resulting in the formation of a DNA-(5'-phosphotyrosyl)-enzyme intermediate and the expulsion of a 3'-OH DNA strand.</text>
</comment>
<dbReference type="InterPro" id="IPR023406">
    <property type="entry name" value="Topo_IA_AS"/>
</dbReference>
<evidence type="ECO:0000256" key="9">
    <source>
        <dbReference type="ARBA" id="ARBA00023125"/>
    </source>
</evidence>
<evidence type="ECO:0000256" key="10">
    <source>
        <dbReference type="ARBA" id="ARBA00023235"/>
    </source>
</evidence>
<evidence type="ECO:0000256" key="4">
    <source>
        <dbReference type="ARBA" id="ARBA00022723"/>
    </source>
</evidence>
<protein>
    <recommendedName>
        <fullName evidence="12">DNA topoisomerase</fullName>
        <ecNumber evidence="12">5.6.2.1</ecNumber>
    </recommendedName>
</protein>
<dbReference type="PROSITE" id="PS00396">
    <property type="entry name" value="TOPO_IA_1"/>
    <property type="match status" value="1"/>
</dbReference>
<dbReference type="SMART" id="SM00436">
    <property type="entry name" value="TOP1Bc"/>
    <property type="match status" value="1"/>
</dbReference>
<dbReference type="SMART" id="SM00437">
    <property type="entry name" value="TOP1Ac"/>
    <property type="match status" value="1"/>
</dbReference>
<evidence type="ECO:0000259" key="16">
    <source>
        <dbReference type="PROSITE" id="PS52039"/>
    </source>
</evidence>
<evidence type="ECO:0000256" key="3">
    <source>
        <dbReference type="ARBA" id="ARBA00009446"/>
    </source>
</evidence>
<dbReference type="InterPro" id="IPR023405">
    <property type="entry name" value="Topo_IA_core_domain"/>
</dbReference>
<feature type="compositionally biased region" description="Low complexity" evidence="13">
    <location>
        <begin position="864"/>
        <end position="875"/>
    </location>
</feature>
<dbReference type="GO" id="GO:0006310">
    <property type="term" value="P:DNA recombination"/>
    <property type="evidence" value="ECO:0007669"/>
    <property type="project" value="TreeGrafter"/>
</dbReference>
<feature type="region of interest" description="Disordered" evidence="13">
    <location>
        <begin position="920"/>
        <end position="964"/>
    </location>
</feature>